<evidence type="ECO:0000313" key="1">
    <source>
        <dbReference type="EMBL" id="CAJ1965398.1"/>
    </source>
</evidence>
<dbReference type="EMBL" id="OY731403">
    <property type="protein sequence ID" value="CAJ1965398.1"/>
    <property type="molecule type" value="Genomic_DNA"/>
</dbReference>
<keyword evidence="2" id="KW-1185">Reference proteome</keyword>
<accession>A0AA86VZK5</accession>
<dbReference type="AlphaFoldDB" id="A0AA86VZK5"/>
<proteinExistence type="predicted"/>
<protein>
    <submittedName>
        <fullName evidence="1">Uncharacterized protein</fullName>
    </submittedName>
</protein>
<dbReference type="Gramene" id="rna-AYBTSS11_LOCUS20819">
    <property type="protein sequence ID" value="CAJ1965398.1"/>
    <property type="gene ID" value="gene-AYBTSS11_LOCUS20819"/>
</dbReference>
<name>A0AA86VZK5_9FABA</name>
<feature type="non-terminal residue" evidence="1">
    <location>
        <position position="1"/>
    </location>
</feature>
<gene>
    <name evidence="1" type="ORF">AYBTSS11_LOCUS20819</name>
</gene>
<sequence>RWLMNRWSLNYGNNNKFVNNYFKHLLWQRIYTSKGSRNCMYGKIYLNTYDTHARIIT</sequence>
<dbReference type="Proteomes" id="UP001189624">
    <property type="component" value="Chromosome 6"/>
</dbReference>
<feature type="non-terminal residue" evidence="1">
    <location>
        <position position="57"/>
    </location>
</feature>
<reference evidence="1" key="1">
    <citation type="submission" date="2023-10" db="EMBL/GenBank/DDBJ databases">
        <authorList>
            <person name="Domelevo Entfellner J.-B."/>
        </authorList>
    </citation>
    <scope>NUCLEOTIDE SEQUENCE</scope>
</reference>
<evidence type="ECO:0000313" key="2">
    <source>
        <dbReference type="Proteomes" id="UP001189624"/>
    </source>
</evidence>
<organism evidence="1 2">
    <name type="scientific">Sphenostylis stenocarpa</name>
    <dbReference type="NCBI Taxonomy" id="92480"/>
    <lineage>
        <taxon>Eukaryota</taxon>
        <taxon>Viridiplantae</taxon>
        <taxon>Streptophyta</taxon>
        <taxon>Embryophyta</taxon>
        <taxon>Tracheophyta</taxon>
        <taxon>Spermatophyta</taxon>
        <taxon>Magnoliopsida</taxon>
        <taxon>eudicotyledons</taxon>
        <taxon>Gunneridae</taxon>
        <taxon>Pentapetalae</taxon>
        <taxon>rosids</taxon>
        <taxon>fabids</taxon>
        <taxon>Fabales</taxon>
        <taxon>Fabaceae</taxon>
        <taxon>Papilionoideae</taxon>
        <taxon>50 kb inversion clade</taxon>
        <taxon>NPAAA clade</taxon>
        <taxon>indigoferoid/millettioid clade</taxon>
        <taxon>Phaseoleae</taxon>
        <taxon>Sphenostylis</taxon>
    </lineage>
</organism>